<dbReference type="InterPro" id="IPR003594">
    <property type="entry name" value="HATPase_dom"/>
</dbReference>
<dbReference type="InterPro" id="IPR036097">
    <property type="entry name" value="HisK_dim/P_sf"/>
</dbReference>
<keyword evidence="4 13" id="KW-0808">Transferase</keyword>
<dbReference type="GO" id="GO:0004721">
    <property type="term" value="F:phosphoprotein phosphatase activity"/>
    <property type="evidence" value="ECO:0007669"/>
    <property type="project" value="TreeGrafter"/>
</dbReference>
<keyword evidence="8" id="KW-0175">Coiled coil</keyword>
<gene>
    <name evidence="13" type="primary">phoR_6</name>
    <name evidence="13" type="ORF">SDC9_34843</name>
</gene>
<sequence>MIRKRIILMTQGLLLLVFLAVGSYILSMFYEYANTTFKENSIWRARYAQSLVLAQLPVNPTESQAEEIVHNLGAELNLDLALLRNMPAKSVQDIRKEDALQVSSKIVNDNTKGKNIVVELPLPNTFGLRTEVSMQPVEEEYSRMRTSIILFFLVLMLLGAFLVGKLVAKFTAPLEELSNAVEKMGQGDLALRLESKDNDEYGVIAYAFNNLSERLTDQILEVERERRKLELILDNMDNAVAIIKADGSIVDCNKHFSEVFGKKVVLSKSTLAEAVVSNGLTDFMRRCLAGDKPMEINFTTMLAGNKKVFQVFGAPLTEAFQSVPTSVLTVFHDITALQAIYEKQADFVSNASHELATPLTTIRGFSETLLDEETGKDGTLRDKFLHIILDECSRMQALIKDLLQMAKLDSVEYRQSIEIETFSVAGTLENVYEKLLPQAKKRDLHLHVQYLAEPVLISANKDWLQQILVNLTENALKYTPEDGDIELSYACDDRFAVFTVHNTGEGINEEENKKIFERFYRVEKARTRRAGGTGLGLSIVKFIVEMFGGTIRVVSKPGQGVSFIFTIPRANGETLLR</sequence>
<comment type="catalytic activity">
    <reaction evidence="1">
        <text>ATP + protein L-histidine = ADP + protein N-phospho-L-histidine.</text>
        <dbReference type="EC" id="2.7.13.3"/>
    </reaction>
</comment>
<dbReference type="Gene3D" id="3.30.450.20">
    <property type="entry name" value="PAS domain"/>
    <property type="match status" value="1"/>
</dbReference>
<feature type="domain" description="HAMP" evidence="12">
    <location>
        <begin position="168"/>
        <end position="220"/>
    </location>
</feature>
<dbReference type="InterPro" id="IPR005467">
    <property type="entry name" value="His_kinase_dom"/>
</dbReference>
<dbReference type="Pfam" id="PF02518">
    <property type="entry name" value="HATPase_c"/>
    <property type="match status" value="1"/>
</dbReference>
<evidence type="ECO:0000313" key="13">
    <source>
        <dbReference type="EMBL" id="MPL88814.1"/>
    </source>
</evidence>
<evidence type="ECO:0000259" key="11">
    <source>
        <dbReference type="PROSITE" id="PS50112"/>
    </source>
</evidence>
<dbReference type="GO" id="GO:0000155">
    <property type="term" value="F:phosphorelay sensor kinase activity"/>
    <property type="evidence" value="ECO:0007669"/>
    <property type="project" value="InterPro"/>
</dbReference>
<feature type="domain" description="Histidine kinase" evidence="10">
    <location>
        <begin position="350"/>
        <end position="571"/>
    </location>
</feature>
<dbReference type="PROSITE" id="PS50112">
    <property type="entry name" value="PAS"/>
    <property type="match status" value="1"/>
</dbReference>
<dbReference type="GO" id="GO:0016036">
    <property type="term" value="P:cellular response to phosphate starvation"/>
    <property type="evidence" value="ECO:0007669"/>
    <property type="project" value="TreeGrafter"/>
</dbReference>
<proteinExistence type="predicted"/>
<dbReference type="PROSITE" id="PS50885">
    <property type="entry name" value="HAMP"/>
    <property type="match status" value="1"/>
</dbReference>
<keyword evidence="9" id="KW-1133">Transmembrane helix</keyword>
<dbReference type="InterPro" id="IPR004358">
    <property type="entry name" value="Sig_transdc_His_kin-like_C"/>
</dbReference>
<dbReference type="InterPro" id="IPR035965">
    <property type="entry name" value="PAS-like_dom_sf"/>
</dbReference>
<organism evidence="13">
    <name type="scientific">bioreactor metagenome</name>
    <dbReference type="NCBI Taxonomy" id="1076179"/>
    <lineage>
        <taxon>unclassified sequences</taxon>
        <taxon>metagenomes</taxon>
        <taxon>ecological metagenomes</taxon>
    </lineage>
</organism>
<dbReference type="SUPFAM" id="SSF55785">
    <property type="entry name" value="PYP-like sensor domain (PAS domain)"/>
    <property type="match status" value="1"/>
</dbReference>
<dbReference type="Gene3D" id="1.10.287.130">
    <property type="match status" value="1"/>
</dbReference>
<dbReference type="PRINTS" id="PR00344">
    <property type="entry name" value="BCTRLSENSOR"/>
</dbReference>
<feature type="transmembrane region" description="Helical" evidence="9">
    <location>
        <begin position="148"/>
        <end position="168"/>
    </location>
</feature>
<evidence type="ECO:0000259" key="12">
    <source>
        <dbReference type="PROSITE" id="PS50885"/>
    </source>
</evidence>
<dbReference type="AlphaFoldDB" id="A0A644VBU2"/>
<feature type="transmembrane region" description="Helical" evidence="9">
    <location>
        <begin position="12"/>
        <end position="30"/>
    </location>
</feature>
<dbReference type="InterPro" id="IPR013656">
    <property type="entry name" value="PAS_4"/>
</dbReference>
<dbReference type="InterPro" id="IPR003661">
    <property type="entry name" value="HisK_dim/P_dom"/>
</dbReference>
<dbReference type="FunFam" id="1.10.287.130:FF:000001">
    <property type="entry name" value="Two-component sensor histidine kinase"/>
    <property type="match status" value="1"/>
</dbReference>
<evidence type="ECO:0000256" key="7">
    <source>
        <dbReference type="ARBA" id="ARBA00023136"/>
    </source>
</evidence>
<dbReference type="GO" id="GO:0005886">
    <property type="term" value="C:plasma membrane"/>
    <property type="evidence" value="ECO:0007669"/>
    <property type="project" value="TreeGrafter"/>
</dbReference>
<dbReference type="SUPFAM" id="SSF158472">
    <property type="entry name" value="HAMP domain-like"/>
    <property type="match status" value="1"/>
</dbReference>
<dbReference type="Gene3D" id="6.10.340.10">
    <property type="match status" value="1"/>
</dbReference>
<evidence type="ECO:0000256" key="6">
    <source>
        <dbReference type="ARBA" id="ARBA00023012"/>
    </source>
</evidence>
<dbReference type="SMART" id="SM00387">
    <property type="entry name" value="HATPase_c"/>
    <property type="match status" value="1"/>
</dbReference>
<comment type="caution">
    <text evidence="13">The sequence shown here is derived from an EMBL/GenBank/DDBJ whole genome shotgun (WGS) entry which is preliminary data.</text>
</comment>
<keyword evidence="7 9" id="KW-0472">Membrane</keyword>
<dbReference type="EMBL" id="VSSQ01000265">
    <property type="protein sequence ID" value="MPL88814.1"/>
    <property type="molecule type" value="Genomic_DNA"/>
</dbReference>
<dbReference type="InterPro" id="IPR000014">
    <property type="entry name" value="PAS"/>
</dbReference>
<dbReference type="Pfam" id="PF08448">
    <property type="entry name" value="PAS_4"/>
    <property type="match status" value="1"/>
</dbReference>
<dbReference type="NCBIfam" id="TIGR00229">
    <property type="entry name" value="sensory_box"/>
    <property type="match status" value="1"/>
</dbReference>
<dbReference type="InterPro" id="IPR036890">
    <property type="entry name" value="HATPase_C_sf"/>
</dbReference>
<feature type="domain" description="PAS" evidence="11">
    <location>
        <begin position="225"/>
        <end position="261"/>
    </location>
</feature>
<dbReference type="SUPFAM" id="SSF55874">
    <property type="entry name" value="ATPase domain of HSP90 chaperone/DNA topoisomerase II/histidine kinase"/>
    <property type="match status" value="1"/>
</dbReference>
<keyword evidence="9" id="KW-0812">Transmembrane</keyword>
<dbReference type="FunFam" id="3.30.565.10:FF:000006">
    <property type="entry name" value="Sensor histidine kinase WalK"/>
    <property type="match status" value="1"/>
</dbReference>
<keyword evidence="5" id="KW-0418">Kinase</keyword>
<dbReference type="SMART" id="SM00388">
    <property type="entry name" value="HisKA"/>
    <property type="match status" value="1"/>
</dbReference>
<dbReference type="PROSITE" id="PS50109">
    <property type="entry name" value="HIS_KIN"/>
    <property type="match status" value="1"/>
</dbReference>
<dbReference type="Pfam" id="PF00512">
    <property type="entry name" value="HisKA"/>
    <property type="match status" value="1"/>
</dbReference>
<reference evidence="13" key="1">
    <citation type="submission" date="2019-08" db="EMBL/GenBank/DDBJ databases">
        <authorList>
            <person name="Kucharzyk K."/>
            <person name="Murdoch R.W."/>
            <person name="Higgins S."/>
            <person name="Loffler F."/>
        </authorList>
    </citation>
    <scope>NUCLEOTIDE SEQUENCE</scope>
</reference>
<dbReference type="CDD" id="cd00082">
    <property type="entry name" value="HisKA"/>
    <property type="match status" value="1"/>
</dbReference>
<dbReference type="Gene3D" id="3.30.565.10">
    <property type="entry name" value="Histidine kinase-like ATPase, C-terminal domain"/>
    <property type="match status" value="1"/>
</dbReference>
<evidence type="ECO:0000256" key="4">
    <source>
        <dbReference type="ARBA" id="ARBA00022679"/>
    </source>
</evidence>
<dbReference type="SUPFAM" id="SSF47384">
    <property type="entry name" value="Homodimeric domain of signal transducing histidine kinase"/>
    <property type="match status" value="1"/>
</dbReference>
<keyword evidence="3" id="KW-0597">Phosphoprotein</keyword>
<dbReference type="InterPro" id="IPR003660">
    <property type="entry name" value="HAMP_dom"/>
</dbReference>
<dbReference type="Pfam" id="PF00672">
    <property type="entry name" value="HAMP"/>
    <property type="match status" value="1"/>
</dbReference>
<evidence type="ECO:0000256" key="3">
    <source>
        <dbReference type="ARBA" id="ARBA00022553"/>
    </source>
</evidence>
<evidence type="ECO:0000256" key="9">
    <source>
        <dbReference type="SAM" id="Phobius"/>
    </source>
</evidence>
<keyword evidence="6" id="KW-0902">Two-component regulatory system</keyword>
<evidence type="ECO:0000256" key="2">
    <source>
        <dbReference type="ARBA" id="ARBA00012438"/>
    </source>
</evidence>
<evidence type="ECO:0000256" key="5">
    <source>
        <dbReference type="ARBA" id="ARBA00022777"/>
    </source>
</evidence>
<dbReference type="PANTHER" id="PTHR45453:SF1">
    <property type="entry name" value="PHOSPHATE REGULON SENSOR PROTEIN PHOR"/>
    <property type="match status" value="1"/>
</dbReference>
<evidence type="ECO:0000256" key="8">
    <source>
        <dbReference type="SAM" id="Coils"/>
    </source>
</evidence>
<name>A0A644VBU2_9ZZZZ</name>
<dbReference type="EC" id="2.7.13.3" evidence="2"/>
<evidence type="ECO:0000256" key="1">
    <source>
        <dbReference type="ARBA" id="ARBA00000085"/>
    </source>
</evidence>
<dbReference type="SMART" id="SM00304">
    <property type="entry name" value="HAMP"/>
    <property type="match status" value="1"/>
</dbReference>
<dbReference type="CDD" id="cd00075">
    <property type="entry name" value="HATPase"/>
    <property type="match status" value="1"/>
</dbReference>
<evidence type="ECO:0000259" key="10">
    <source>
        <dbReference type="PROSITE" id="PS50109"/>
    </source>
</evidence>
<dbReference type="InterPro" id="IPR050351">
    <property type="entry name" value="BphY/WalK/GraS-like"/>
</dbReference>
<dbReference type="CDD" id="cd06225">
    <property type="entry name" value="HAMP"/>
    <property type="match status" value="1"/>
</dbReference>
<feature type="coiled-coil region" evidence="8">
    <location>
        <begin position="212"/>
        <end position="239"/>
    </location>
</feature>
<dbReference type="PANTHER" id="PTHR45453">
    <property type="entry name" value="PHOSPHATE REGULON SENSOR PROTEIN PHOR"/>
    <property type="match status" value="1"/>
</dbReference>
<protein>
    <recommendedName>
        <fullName evidence="2">histidine kinase</fullName>
        <ecNumber evidence="2">2.7.13.3</ecNumber>
    </recommendedName>
</protein>
<accession>A0A644VBU2</accession>